<dbReference type="InterPro" id="IPR040079">
    <property type="entry name" value="Glutathione_S-Trfase"/>
</dbReference>
<dbReference type="OrthoDB" id="2789670at2759"/>
<reference evidence="4" key="1">
    <citation type="submission" date="2021-03" db="EMBL/GenBank/DDBJ databases">
        <title>Revisited historic fungal species revealed as producer of novel bioactive compounds through whole genome sequencing and comparative genomics.</title>
        <authorList>
            <person name="Vignolle G.A."/>
            <person name="Hochenegger N."/>
            <person name="Mach R.L."/>
            <person name="Mach-Aigner A.R."/>
            <person name="Javad Rahimi M."/>
            <person name="Salim K.A."/>
            <person name="Chan C.M."/>
            <person name="Lim L.B.L."/>
            <person name="Cai F."/>
            <person name="Druzhinina I.S."/>
            <person name="U'Ren J.M."/>
            <person name="Derntl C."/>
        </authorList>
    </citation>
    <scope>NUCLEOTIDE SEQUENCE</scope>
    <source>
        <strain evidence="4">TUCIM 5799</strain>
    </source>
</reference>
<accession>A0A9Q0AIM2</accession>
<feature type="domain" description="GST N-terminal" evidence="2">
    <location>
        <begin position="11"/>
        <end position="97"/>
    </location>
</feature>
<organism evidence="4 5">
    <name type="scientific">Neoarthrinium moseri</name>
    <dbReference type="NCBI Taxonomy" id="1658444"/>
    <lineage>
        <taxon>Eukaryota</taxon>
        <taxon>Fungi</taxon>
        <taxon>Dikarya</taxon>
        <taxon>Ascomycota</taxon>
        <taxon>Pezizomycotina</taxon>
        <taxon>Sordariomycetes</taxon>
        <taxon>Xylariomycetidae</taxon>
        <taxon>Amphisphaeriales</taxon>
        <taxon>Apiosporaceae</taxon>
        <taxon>Neoarthrinium</taxon>
    </lineage>
</organism>
<dbReference type="PANTHER" id="PTHR44051:SF8">
    <property type="entry name" value="GLUTATHIONE S-TRANSFERASE GSTA"/>
    <property type="match status" value="1"/>
</dbReference>
<comment type="caution">
    <text evidence="4">The sequence shown here is derived from an EMBL/GenBank/DDBJ whole genome shotgun (WGS) entry which is preliminary data.</text>
</comment>
<comment type="similarity">
    <text evidence="1">Belongs to the GST superfamily.</text>
</comment>
<gene>
    <name evidence="4" type="ORF">JX265_012390</name>
</gene>
<dbReference type="Pfam" id="PF00043">
    <property type="entry name" value="GST_C"/>
    <property type="match status" value="1"/>
</dbReference>
<evidence type="ECO:0000313" key="4">
    <source>
        <dbReference type="EMBL" id="KAI1855035.1"/>
    </source>
</evidence>
<dbReference type="Proteomes" id="UP000829685">
    <property type="component" value="Unassembled WGS sequence"/>
</dbReference>
<evidence type="ECO:0008006" key="6">
    <source>
        <dbReference type="Google" id="ProtNLM"/>
    </source>
</evidence>
<feature type="domain" description="GST C-terminal" evidence="3">
    <location>
        <begin position="104"/>
        <end position="228"/>
    </location>
</feature>
<evidence type="ECO:0000259" key="2">
    <source>
        <dbReference type="PROSITE" id="PS50404"/>
    </source>
</evidence>
<dbReference type="SUPFAM" id="SSF52833">
    <property type="entry name" value="Thioredoxin-like"/>
    <property type="match status" value="1"/>
</dbReference>
<dbReference type="Gene3D" id="1.20.1050.10">
    <property type="match status" value="1"/>
</dbReference>
<dbReference type="InterPro" id="IPR010987">
    <property type="entry name" value="Glutathione-S-Trfase_C-like"/>
</dbReference>
<dbReference type="InterPro" id="IPR036282">
    <property type="entry name" value="Glutathione-S-Trfase_C_sf"/>
</dbReference>
<evidence type="ECO:0000256" key="1">
    <source>
        <dbReference type="ARBA" id="ARBA00007409"/>
    </source>
</evidence>
<dbReference type="InterPro" id="IPR004046">
    <property type="entry name" value="GST_C"/>
</dbReference>
<dbReference type="EMBL" id="JAFIMR010000052">
    <property type="protein sequence ID" value="KAI1855035.1"/>
    <property type="molecule type" value="Genomic_DNA"/>
</dbReference>
<evidence type="ECO:0000313" key="5">
    <source>
        <dbReference type="Proteomes" id="UP000829685"/>
    </source>
</evidence>
<keyword evidence="5" id="KW-1185">Reference proteome</keyword>
<dbReference type="SUPFAM" id="SSF47616">
    <property type="entry name" value="GST C-terminal domain-like"/>
    <property type="match status" value="1"/>
</dbReference>
<sequence>MDEVPVEKRPKYGLNIYGAIAVNPYKLTILCEEIGIRYHYIIVDHSNGEQKSPWFTKINPNGRLPAIVHVKDDGSSVSLWESAACLMYIASEFDQEHHVSYPTGSEEYWQMIAWLSWQISGQGPMMGQACHFLRYATESVPYGLKRYTAECRRLYHVLDVHLSSSPFVAGSRLTIADISIYIWALSAKWCGVDIEEFPAAKAWLDALSQRPSFQRGLNVPAPYPFTDLKVSNPKRAAFYRLVEKKGTKSVQKDTDKWAKNAGML</sequence>
<protein>
    <recommendedName>
        <fullName evidence="6">Glutathione S-transferase</fullName>
    </recommendedName>
</protein>
<dbReference type="AlphaFoldDB" id="A0A9Q0AIM2"/>
<evidence type="ECO:0000259" key="3">
    <source>
        <dbReference type="PROSITE" id="PS50405"/>
    </source>
</evidence>
<dbReference type="SFLD" id="SFLDS00019">
    <property type="entry name" value="Glutathione_Transferase_(cytos"/>
    <property type="match status" value="1"/>
</dbReference>
<dbReference type="PROSITE" id="PS50404">
    <property type="entry name" value="GST_NTER"/>
    <property type="match status" value="1"/>
</dbReference>
<name>A0A9Q0AIM2_9PEZI</name>
<dbReference type="PROSITE" id="PS50405">
    <property type="entry name" value="GST_CTER"/>
    <property type="match status" value="1"/>
</dbReference>
<dbReference type="Gene3D" id="3.40.30.10">
    <property type="entry name" value="Glutaredoxin"/>
    <property type="match status" value="1"/>
</dbReference>
<dbReference type="InterPro" id="IPR004045">
    <property type="entry name" value="Glutathione_S-Trfase_N"/>
</dbReference>
<dbReference type="PANTHER" id="PTHR44051">
    <property type="entry name" value="GLUTATHIONE S-TRANSFERASE-RELATED"/>
    <property type="match status" value="1"/>
</dbReference>
<proteinExistence type="inferred from homology"/>
<dbReference type="SFLD" id="SFLDG01151">
    <property type="entry name" value="Main.2:_Nu-like"/>
    <property type="match status" value="1"/>
</dbReference>
<dbReference type="Pfam" id="PF13409">
    <property type="entry name" value="GST_N_2"/>
    <property type="match status" value="1"/>
</dbReference>
<dbReference type="InterPro" id="IPR036249">
    <property type="entry name" value="Thioredoxin-like_sf"/>
</dbReference>
<dbReference type="CDD" id="cd03048">
    <property type="entry name" value="GST_N_Ure2p_like"/>
    <property type="match status" value="1"/>
</dbReference>
<dbReference type="SFLD" id="SFLDG00358">
    <property type="entry name" value="Main_(cytGST)"/>
    <property type="match status" value="1"/>
</dbReference>